<dbReference type="InterPro" id="IPR020841">
    <property type="entry name" value="PKS_Beta-ketoAc_synthase_dom"/>
</dbReference>
<feature type="region of interest" description="Disordered" evidence="10">
    <location>
        <begin position="1050"/>
        <end position="1072"/>
    </location>
</feature>
<dbReference type="Gene3D" id="3.30.70.3290">
    <property type="match status" value="2"/>
</dbReference>
<dbReference type="PROSITE" id="PS00606">
    <property type="entry name" value="KS3_1"/>
    <property type="match status" value="2"/>
</dbReference>
<dbReference type="Pfam" id="PF00109">
    <property type="entry name" value="ketoacyl-synt"/>
    <property type="match status" value="2"/>
</dbReference>
<feature type="domain" description="Ketosynthase family 3 (KS3)" evidence="12">
    <location>
        <begin position="1828"/>
        <end position="2240"/>
    </location>
</feature>
<dbReference type="Gene3D" id="1.10.1200.10">
    <property type="entry name" value="ACP-like"/>
    <property type="match status" value="2"/>
</dbReference>
<evidence type="ECO:0000256" key="2">
    <source>
        <dbReference type="ARBA" id="ARBA00004792"/>
    </source>
</evidence>
<feature type="active site" description="Proton acceptor; for dehydratase activity" evidence="9">
    <location>
        <position position="981"/>
    </location>
</feature>
<dbReference type="GO" id="GO:0004315">
    <property type="term" value="F:3-oxoacyl-[acyl-carrier-protein] synthase activity"/>
    <property type="evidence" value="ECO:0007669"/>
    <property type="project" value="InterPro"/>
</dbReference>
<dbReference type="SMART" id="SM00826">
    <property type="entry name" value="PKS_DH"/>
    <property type="match status" value="2"/>
</dbReference>
<dbReference type="Gene3D" id="3.40.366.10">
    <property type="entry name" value="Malonyl-Coenzyme A Acyl Carrier Protein, domain 2"/>
    <property type="match status" value="2"/>
</dbReference>
<feature type="region of interest" description="Disordered" evidence="10">
    <location>
        <begin position="465"/>
        <end position="490"/>
    </location>
</feature>
<dbReference type="RefSeq" id="WP_354598201.1">
    <property type="nucleotide sequence ID" value="NZ_CP136798.1"/>
</dbReference>
<dbReference type="InterPro" id="IPR016036">
    <property type="entry name" value="Malonyl_transacylase_ACP-bd"/>
</dbReference>
<dbReference type="PROSITE" id="PS00012">
    <property type="entry name" value="PHOSPHOPANTETHEINE"/>
    <property type="match status" value="1"/>
</dbReference>
<feature type="active site" description="Proton donor; for dehydratase activity" evidence="9">
    <location>
        <position position="2900"/>
    </location>
</feature>
<dbReference type="Pfam" id="PF21089">
    <property type="entry name" value="PKS_DH_N"/>
    <property type="match status" value="2"/>
</dbReference>
<dbReference type="Pfam" id="PF22953">
    <property type="entry name" value="SpnB_Rossmann"/>
    <property type="match status" value="2"/>
</dbReference>
<dbReference type="InterPro" id="IPR050091">
    <property type="entry name" value="PKS_NRPS_Biosynth_Enz"/>
</dbReference>
<evidence type="ECO:0000256" key="9">
    <source>
        <dbReference type="PROSITE-ProRule" id="PRU01363"/>
    </source>
</evidence>
<dbReference type="Pfam" id="PF00698">
    <property type="entry name" value="Acyl_transf_1"/>
    <property type="match status" value="2"/>
</dbReference>
<dbReference type="FunFam" id="3.40.47.10:FF:000019">
    <property type="entry name" value="Polyketide synthase type I"/>
    <property type="match status" value="2"/>
</dbReference>
<dbReference type="FunFam" id="1.10.1200.10:FF:000007">
    <property type="entry name" value="Probable polyketide synthase pks17"/>
    <property type="match status" value="2"/>
</dbReference>
<dbReference type="Gene3D" id="3.40.47.10">
    <property type="match status" value="2"/>
</dbReference>
<dbReference type="InterPro" id="IPR014043">
    <property type="entry name" value="Acyl_transferase_dom"/>
</dbReference>
<dbReference type="PROSITE" id="PS50075">
    <property type="entry name" value="CARRIER"/>
    <property type="match status" value="2"/>
</dbReference>
<dbReference type="InterPro" id="IPR049551">
    <property type="entry name" value="PKS_DH_C"/>
</dbReference>
<keyword evidence="4" id="KW-0597">Phosphoprotein</keyword>
<dbReference type="SUPFAM" id="SSF47336">
    <property type="entry name" value="ACP-like"/>
    <property type="match status" value="2"/>
</dbReference>
<dbReference type="CDD" id="cd00833">
    <property type="entry name" value="PKS"/>
    <property type="match status" value="2"/>
</dbReference>
<keyword evidence="3" id="KW-0596">Phosphopantetheine</keyword>
<evidence type="ECO:0000256" key="4">
    <source>
        <dbReference type="ARBA" id="ARBA00022553"/>
    </source>
</evidence>
<dbReference type="InterPro" id="IPR014030">
    <property type="entry name" value="Ketoacyl_synth_N"/>
</dbReference>
<dbReference type="Pfam" id="PF08990">
    <property type="entry name" value="Docking"/>
    <property type="match status" value="1"/>
</dbReference>
<evidence type="ECO:0000256" key="10">
    <source>
        <dbReference type="SAM" id="MobiDB-lite"/>
    </source>
</evidence>
<feature type="domain" description="Ketosynthase family 3 (KS3)" evidence="12">
    <location>
        <begin position="33"/>
        <end position="460"/>
    </location>
</feature>
<dbReference type="InterPro" id="IPR055123">
    <property type="entry name" value="SpnB-like_Rossmann"/>
</dbReference>
<dbReference type="InterPro" id="IPR057326">
    <property type="entry name" value="KR_dom"/>
</dbReference>
<evidence type="ECO:0000256" key="7">
    <source>
        <dbReference type="ARBA" id="ARBA00023268"/>
    </source>
</evidence>
<comment type="cofactor">
    <cofactor evidence="1">
        <name>pantetheine 4'-phosphate</name>
        <dbReference type="ChEBI" id="CHEBI:47942"/>
    </cofactor>
</comment>
<feature type="compositionally biased region" description="Gly residues" evidence="10">
    <location>
        <begin position="3585"/>
        <end position="3598"/>
    </location>
</feature>
<feature type="compositionally biased region" description="Basic and acidic residues" evidence="10">
    <location>
        <begin position="1365"/>
        <end position="1385"/>
    </location>
</feature>
<dbReference type="InterPro" id="IPR049900">
    <property type="entry name" value="PKS_mFAS_DH"/>
</dbReference>
<dbReference type="Pfam" id="PF16197">
    <property type="entry name" value="KAsynt_C_assoc"/>
    <property type="match status" value="2"/>
</dbReference>
<protein>
    <submittedName>
        <fullName evidence="14">Type I polyketide synthase</fullName>
    </submittedName>
</protein>
<dbReference type="Gene3D" id="3.10.129.110">
    <property type="entry name" value="Polyketide synthase dehydratase"/>
    <property type="match status" value="2"/>
</dbReference>
<dbReference type="Pfam" id="PF02801">
    <property type="entry name" value="Ketoacyl-synt_C"/>
    <property type="match status" value="2"/>
</dbReference>
<sequence length="3623" mass="374238">MANEEKLVDYLKRVTATLQETRERLRERESAEREPIAIVSMGCRYPGDVRTPEDLWRLVADGTDAIGPFPGDRDWDRVAFETDPDDPDAGRVTEGGFLAGAGDFDAAFFGISPREALALDPQQRIALELAWETVERAGIAPHSLRQKPVGVFLGSGSQDYYDGVAPARMAEVADDYLSTGTAGSVISGRIAYALGLEGPAVTVDTACSSSLVALHLAAQALRNLDCSLALAGGVMVMATPSPFQAFSKQRGLAPDGRCKAFSDDADGTGWSEGAGLLLLERLSDARRNGHPVLAVIRGSAINSDGASNGLTAPNGLSQQRVIRQALTNAGLSPADIDAVEGHGTGTTLGDPIEAQALLATYGAARPRERPLWLGSVKSNIGHAQAAAGVSGVIKMVHALRHGLLPKTLHVSKPTEEVDWTTGEVRLLQEPREWVRGDGPRRAGVSSFGVSGTNAHVILEEVEEAPAPHTAHDAPEDAPAEQATTLPDTPLADAPSWPAGLPVPLPLSGLTPAALRAQAARLVPVADSGASALDLGFSLATTRSPLQQRAVVLAGDAESAARALGALADGDTPPGTHLGAVQHGQTAFLFSGQGSQRAGMGRELYGRFPVFAQALDEVCAAFDSHGPGRGLRDVFFDEPELLDRTGWAQPALFAVEVALFRLLGSWGLTPDLLFGHSIGELVAAHVAGVLTLDDACVLVAARGRLMEALPEGGAMAAVEATEEEVRPLLNERVDLAAVNGPSSLVVSGDADAVLAVTAHFDSEGRRTKRLRVSHAFHSVHMDAMLEEFEAVARSLTYAPPAVPIVSDVTGQPATAEELCDPAYWVRHVRRAVRFHDGVRSLEAAGATRFVEIGPDGTLTAAVRACLTTTGDTAVAVPLLRRDRPEPEALLGALARLHVSGVDPDWAAVFAGRGARRIPLPTYPFQHRRYWLDGRTPPDALGSAGVRAFGHPLLGAAVTLAGTDGAVLTGRLSAAQQPWLADHVVGGSVLLPGTAFVELAVQAGDQVGCGRIEELTLSGPLVLPPDGSVRVQVAVGEADGSGRRSFTVHAAPEQPGAEADQEPWTRHASGTVGPATVRADGTGGLEVWPPEGAQAIALDGLYEDFAGTGLDYGPVFRSLHAAWRRGDDVYAEVRLPEDAAHGAERFGLHPAALDAATHALRAAGDDAEAGGAGLVPFSWSGVELHASGATVLRVRFTPTAPRTFHVTVADAAGGLVATVEANAFRPFEPSGTPAAAARHPLYRLDRHPLPAAPDAGRAVTTGAFDAVDLAGPDVPGLVVLRCEPGAGADAVRNAVHRALEALQAWLAADSTAGSTLAVVTRGAVAVGDEPVADPAGAAVWGLVRSAQAEHPGRFVLLDEEAVRGTAREAVREAGRETARETAGESGREAGGATGEGASAGHGPATLTPAALAALSRAEPQLLLRDGVPHACRLVRTAPAPDAVHRPLGGPDGRGTVLITGASGALGGVLARHLVTGHGVRHLLLLSRGGEESLAELTAELTGLGAHVLAPACDVTDRAALADALAHVPEGHPLTAVVHAAGVLDDGLVTSLTPDRVDAVLRPKVEGALHLHELTEGMDLAAFVLFSSVSGVLGSPGQANYAAANAFLDALAAHRAALGLPAKSLAWGLWGQVAGMGGKLAGADMSRHARGGLLPLTTEQGLALFDASLGTATAADVAVRLDLDALRTSPAETHPALRGLLGGGARRSAAGATGQDGTATTFAERLAGLPDGERHTAVTGLVRAHTAAVLDYASAEEIDADLEFHRLGFDSLTAIELRNALDSATGLRLPATLIFDHPTPAVLAAHLLDALTGTGTGAATAVPTAARAVDDDPIALVGLACRLPGGVASPEDLWRLLTEEGSGIGDFPADRGWDIDGLYDPKGGRPGSSYVREGGFLYDAGDFDPGFFGIAPKEAPMIDPQQRLLLEAAWEALERSGIDPRSLKGSRTGVYVGVQYHDYAGAASSGSMVTGRVAYTLGLAGPAVSVDTACSSSLVALHLAARALRAGECSLALAGGAAVMATPDSFVEFSRQQGLASDGRCKAFSSDADGTAWSEGVGLIVLERLSDARAAGHPVLAVLRGSAVNQDGASNGLTAPNGPAQQRVIREALADAGLTPADVDAVEAHGTGTRLGDPIEAQALLATYGQDLPEDRPLLVGSVKSNIGHTQAAAGAAGVIKMVMALRHGELPKTLHVSEPSAEVDWSAGNVRLLTESRPWQPGGRPRRAGISSFGVSGTNAHLIIEEPPQEAPVPAADGPEPSDAGPPAVPWLLSGRNRAALAARAEQLLSYLDEDPDRDLADIGYSLATSRAALECRAVVVGRRHPEFLRGLMALVDGEEAPGVAEGLARGGGRLGFLFSGQGSQWAGMGRELHRAHPAFATALDDVCAALDARLDRPLREVMWAEPGTPEAELLDGTGYTQPGLFAVGVALFRLLESWGVVPDVVAGHSIGELAAAHVAGVLTLDDACALVAARGGLMQALPEGGAMVAVAASEDRVRAALVDGVDIAAVNGPESVVISGDATAVAAVAEGFDRTKRLRVSHAFHSALMEPMLQEFAAVAAELTYAEPSIPVVSTVTGERAGDELRTPDHWVRQVRSPVRFHDAVLGMESLGVTRFVELGPGGTLAALVRETLDERVEDAVVTPLLRKDRAEPTSVLTALGALHNSGVLVDWRAVLGRRTLVELPTYPFQRQRFWVETAAGSGPEEHPLLGTATELADAEGLLLTGRVSLGTHPWLADHVVGGAALFPGTGFVEMAIQAGDRTGCPRLEELTIEAPLVVPEKAGVRVQLAVAAPDGTGTRRFTVHARPEDADGGAPWTRHATGALAPGTARAAFDLTAWPPAQAEQVPLDGLYADLARQGMAYGPAFQGLRAVWRRDGEAFAEVSLAHGEQADADRFGVHPALLDAVLHAIGFSGAAADEPVLPFAWEGVDLYAVSTTSVRVRVRPVGSGSVSIDVADASGQPVLSAGTLLLRPLSAATVRAEPVPRAADALFRVEWQKTAAEPAEDTQGWSVLGDAHPELARALGAVPADGLAGVGDAAVVLVPSGGGDATPGATHREVHRVLGVLQTWLADERFAKARLVVVTRGAVSCGSGEEPRDLAGAAVSGLVRSAQAEHPDRLVLVDLPADDGDRASLAALPAAVASGEPQVALRRGSVLAPRMVRAGTAPAGDVTWGSDGTVLITGAGGALGGAVARHLAGEHGAAHLLLAGRRGAEAPGADELRRELEALGAEVTTVACDVADRASVAALLAAVPEDRPLRAVVHTAGVLDDGVLSSLTPDRVDAVLRPKVEGALHLHELTEGMDLAAFVLFSSAAGVLGSPGQGSYAAGNAFLDALAARRRSAGLAGTSLAWGRWDTATGGMADSLSAADEARLAGSGIGSLSTEEGLALLDTSRLLDDALLLPIRVDTEALADTDAEELPPLFRGLVRAPARRTAQEARPETGTLRERLAQMPEHQRMPALLKLVRTHAAGILGYSGAEEIDLDRPFNEAGFDSLSAMGFRNKLTLVTGLKLPAGMIFDYPNPRTLAAYLGEELAPEPDPGSADQDGAGAGVFAEHEVRELLASIPVARLREAGLLASLLELAEAGAGRPAGDGAEGGGADSEGGTPSIDTMDSEALINLAIGGAGD</sequence>
<dbReference type="PROSITE" id="PS52004">
    <property type="entry name" value="KS3_2"/>
    <property type="match status" value="2"/>
</dbReference>
<dbReference type="GO" id="GO:0031177">
    <property type="term" value="F:phosphopantetheine binding"/>
    <property type="evidence" value="ECO:0007669"/>
    <property type="project" value="InterPro"/>
</dbReference>
<organism evidence="14">
    <name type="scientific">Streptomyces sp. JL1001</name>
    <dbReference type="NCBI Taxonomy" id="3078227"/>
    <lineage>
        <taxon>Bacteria</taxon>
        <taxon>Bacillati</taxon>
        <taxon>Actinomycetota</taxon>
        <taxon>Actinomycetes</taxon>
        <taxon>Kitasatosporales</taxon>
        <taxon>Streptomycetaceae</taxon>
        <taxon>Streptomyces</taxon>
    </lineage>
</organism>
<evidence type="ECO:0000256" key="6">
    <source>
        <dbReference type="ARBA" id="ARBA00023194"/>
    </source>
</evidence>
<evidence type="ECO:0000256" key="5">
    <source>
        <dbReference type="ARBA" id="ARBA00022679"/>
    </source>
</evidence>
<dbReference type="SUPFAM" id="SSF53901">
    <property type="entry name" value="Thiolase-like"/>
    <property type="match status" value="2"/>
</dbReference>
<comment type="pathway">
    <text evidence="2">Antibiotic biosynthesis.</text>
</comment>
<dbReference type="InterPro" id="IPR020807">
    <property type="entry name" value="PKS_DH"/>
</dbReference>
<feature type="active site" description="Proton donor; for dehydratase activity" evidence="9">
    <location>
        <position position="1152"/>
    </location>
</feature>
<feature type="domain" description="PKS/mFAS DH" evidence="13">
    <location>
        <begin position="949"/>
        <end position="1231"/>
    </location>
</feature>
<dbReference type="SUPFAM" id="SSF52151">
    <property type="entry name" value="FabD/lysophospholipase-like"/>
    <property type="match status" value="2"/>
</dbReference>
<feature type="compositionally biased region" description="Gly residues" evidence="10">
    <location>
        <begin position="1386"/>
        <end position="1397"/>
    </location>
</feature>
<evidence type="ECO:0000256" key="1">
    <source>
        <dbReference type="ARBA" id="ARBA00001957"/>
    </source>
</evidence>
<evidence type="ECO:0000259" key="12">
    <source>
        <dbReference type="PROSITE" id="PS52004"/>
    </source>
</evidence>
<feature type="region of interest" description="N-terminal hotdog fold" evidence="9">
    <location>
        <begin position="949"/>
        <end position="1077"/>
    </location>
</feature>
<accession>A0AAU8KQI7</accession>
<dbReference type="SUPFAM" id="SSF55048">
    <property type="entry name" value="Probable ACP-binding domain of malonyl-CoA ACP transacylase"/>
    <property type="match status" value="2"/>
</dbReference>
<dbReference type="PANTHER" id="PTHR43775">
    <property type="entry name" value="FATTY ACID SYNTHASE"/>
    <property type="match status" value="1"/>
</dbReference>
<dbReference type="SMART" id="SM00822">
    <property type="entry name" value="PKS_KR"/>
    <property type="match status" value="2"/>
</dbReference>
<evidence type="ECO:0000259" key="13">
    <source>
        <dbReference type="PROSITE" id="PS52019"/>
    </source>
</evidence>
<dbReference type="InterPro" id="IPR016039">
    <property type="entry name" value="Thiolase-like"/>
</dbReference>
<dbReference type="GO" id="GO:0004312">
    <property type="term" value="F:fatty acid synthase activity"/>
    <property type="evidence" value="ECO:0007669"/>
    <property type="project" value="TreeGrafter"/>
</dbReference>
<dbReference type="InterPro" id="IPR049552">
    <property type="entry name" value="PKS_DH_N"/>
</dbReference>
<dbReference type="CDD" id="cd08956">
    <property type="entry name" value="KR_3_FAS_SDR_x"/>
    <property type="match status" value="2"/>
</dbReference>
<feature type="domain" description="PKS/mFAS DH" evidence="13">
    <location>
        <begin position="2702"/>
        <end position="2976"/>
    </location>
</feature>
<feature type="region of interest" description="Disordered" evidence="10">
    <location>
        <begin position="1365"/>
        <end position="1402"/>
    </location>
</feature>
<feature type="domain" description="Carrier" evidence="11">
    <location>
        <begin position="3455"/>
        <end position="3530"/>
    </location>
</feature>
<dbReference type="InterPro" id="IPR020806">
    <property type="entry name" value="PKS_PP-bd"/>
</dbReference>
<dbReference type="GO" id="GO:0033068">
    <property type="term" value="P:macrolide biosynthetic process"/>
    <property type="evidence" value="ECO:0007669"/>
    <property type="project" value="UniProtKB-ARBA"/>
</dbReference>
<feature type="active site" description="Proton acceptor; for dehydratase activity" evidence="9">
    <location>
        <position position="2734"/>
    </location>
</feature>
<feature type="region of interest" description="Disordered" evidence="10">
    <location>
        <begin position="3584"/>
        <end position="3609"/>
    </location>
</feature>
<dbReference type="InterPro" id="IPR013968">
    <property type="entry name" value="PKS_KR"/>
</dbReference>
<dbReference type="Pfam" id="PF08659">
    <property type="entry name" value="KR"/>
    <property type="match status" value="2"/>
</dbReference>
<dbReference type="InterPro" id="IPR001227">
    <property type="entry name" value="Ac_transferase_dom_sf"/>
</dbReference>
<dbReference type="EMBL" id="CP136798">
    <property type="protein sequence ID" value="XCN17361.1"/>
    <property type="molecule type" value="Genomic_DNA"/>
</dbReference>
<feature type="region of interest" description="N-terminal hotdog fold" evidence="9">
    <location>
        <begin position="2702"/>
        <end position="2827"/>
    </location>
</feature>
<evidence type="ECO:0000259" key="11">
    <source>
        <dbReference type="PROSITE" id="PS50075"/>
    </source>
</evidence>
<feature type="region of interest" description="C-terminal hotdog fold" evidence="9">
    <location>
        <begin position="1091"/>
        <end position="1231"/>
    </location>
</feature>
<keyword evidence="7" id="KW-0511">Multifunctional enzyme</keyword>
<dbReference type="PANTHER" id="PTHR43775:SF51">
    <property type="entry name" value="INACTIVE PHENOLPHTHIOCEROL SYNTHESIS POLYKETIDE SYNTHASE TYPE I PKS1-RELATED"/>
    <property type="match status" value="1"/>
</dbReference>
<proteinExistence type="predicted"/>
<dbReference type="InterPro" id="IPR036736">
    <property type="entry name" value="ACP-like_sf"/>
</dbReference>
<dbReference type="InterPro" id="IPR015083">
    <property type="entry name" value="NorB/c/GfsB-D-like_docking"/>
</dbReference>
<dbReference type="SMART" id="SM00823">
    <property type="entry name" value="PKS_PP"/>
    <property type="match status" value="2"/>
</dbReference>
<keyword evidence="6" id="KW-0045">Antibiotic biosynthesis</keyword>
<reference evidence="14" key="1">
    <citation type="submission" date="2023-10" db="EMBL/GenBank/DDBJ databases">
        <title>Complete genome sequence of Streptomyces sp. JL1001.</title>
        <authorList>
            <person name="Jiang L."/>
        </authorList>
    </citation>
    <scope>NUCLEOTIDE SEQUENCE</scope>
    <source>
        <strain evidence="14">JL1001</strain>
    </source>
</reference>
<evidence type="ECO:0000313" key="14">
    <source>
        <dbReference type="EMBL" id="XCN17361.1"/>
    </source>
</evidence>
<dbReference type="SMART" id="SM00825">
    <property type="entry name" value="PKS_KS"/>
    <property type="match status" value="2"/>
</dbReference>
<dbReference type="InterPro" id="IPR009081">
    <property type="entry name" value="PP-bd_ACP"/>
</dbReference>
<keyword evidence="5" id="KW-0808">Transferase</keyword>
<dbReference type="InterPro" id="IPR018201">
    <property type="entry name" value="Ketoacyl_synth_AS"/>
</dbReference>
<evidence type="ECO:0000256" key="8">
    <source>
        <dbReference type="ARBA" id="ARBA00023315"/>
    </source>
</evidence>
<dbReference type="InterPro" id="IPR014031">
    <property type="entry name" value="Ketoacyl_synth_C"/>
</dbReference>
<dbReference type="PROSITE" id="PS52019">
    <property type="entry name" value="PKS_MFAS_DH"/>
    <property type="match status" value="2"/>
</dbReference>
<evidence type="ECO:0000256" key="3">
    <source>
        <dbReference type="ARBA" id="ARBA00022450"/>
    </source>
</evidence>
<keyword evidence="8" id="KW-0012">Acyltransferase</keyword>
<dbReference type="InterPro" id="IPR032821">
    <property type="entry name" value="PKS_assoc"/>
</dbReference>
<dbReference type="InterPro" id="IPR036291">
    <property type="entry name" value="NAD(P)-bd_dom_sf"/>
</dbReference>
<dbReference type="Pfam" id="PF00550">
    <property type="entry name" value="PP-binding"/>
    <property type="match status" value="2"/>
</dbReference>
<dbReference type="Pfam" id="PF14765">
    <property type="entry name" value="PS-DH"/>
    <property type="match status" value="2"/>
</dbReference>
<dbReference type="InterPro" id="IPR042104">
    <property type="entry name" value="PKS_dehydratase_sf"/>
</dbReference>
<dbReference type="InterPro" id="IPR016035">
    <property type="entry name" value="Acyl_Trfase/lysoPLipase"/>
</dbReference>
<dbReference type="SUPFAM" id="SSF51735">
    <property type="entry name" value="NAD(P)-binding Rossmann-fold domains"/>
    <property type="match status" value="4"/>
</dbReference>
<name>A0AAU8KQI7_9ACTN</name>
<dbReference type="Gene3D" id="3.40.50.720">
    <property type="entry name" value="NAD(P)-binding Rossmann-like Domain"/>
    <property type="match status" value="2"/>
</dbReference>
<dbReference type="InterPro" id="IPR006162">
    <property type="entry name" value="Ppantetheine_attach_site"/>
</dbReference>
<dbReference type="SMART" id="SM01294">
    <property type="entry name" value="PKS_PP_betabranch"/>
    <property type="match status" value="1"/>
</dbReference>
<dbReference type="SMART" id="SM00827">
    <property type="entry name" value="PKS_AT"/>
    <property type="match status" value="2"/>
</dbReference>
<gene>
    <name evidence="14" type="ORF">R1Y80_28690</name>
</gene>
<dbReference type="FunFam" id="3.40.366.10:FF:000002">
    <property type="entry name" value="Probable polyketide synthase 2"/>
    <property type="match status" value="2"/>
</dbReference>
<dbReference type="GO" id="GO:0006633">
    <property type="term" value="P:fatty acid biosynthetic process"/>
    <property type="evidence" value="ECO:0007669"/>
    <property type="project" value="InterPro"/>
</dbReference>
<feature type="region of interest" description="C-terminal hotdog fold" evidence="9">
    <location>
        <begin position="2839"/>
        <end position="2976"/>
    </location>
</feature>
<feature type="domain" description="Carrier" evidence="11">
    <location>
        <begin position="1733"/>
        <end position="1808"/>
    </location>
</feature>